<dbReference type="GO" id="GO:1990063">
    <property type="term" value="C:Bam protein complex"/>
    <property type="evidence" value="ECO:0007669"/>
    <property type="project" value="TreeGrafter"/>
</dbReference>
<keyword evidence="2 4" id="KW-0472">Membrane</keyword>
<feature type="domain" description="Outer membrane protein assembly factor BamE" evidence="6">
    <location>
        <begin position="31"/>
        <end position="100"/>
    </location>
</feature>
<dbReference type="PANTHER" id="PTHR37482:SF1">
    <property type="entry name" value="OUTER MEMBRANE PROTEIN ASSEMBLY FACTOR BAME"/>
    <property type="match status" value="1"/>
</dbReference>
<dbReference type="GO" id="GO:0051205">
    <property type="term" value="P:protein insertion into membrane"/>
    <property type="evidence" value="ECO:0007669"/>
    <property type="project" value="UniProtKB-UniRule"/>
</dbReference>
<gene>
    <name evidence="4" type="primary">bamE</name>
    <name evidence="7" type="ORF">SAMN02745753_02682</name>
</gene>
<keyword evidence="4" id="KW-0449">Lipoprotein</keyword>
<dbReference type="RefSeq" id="WP_072840198.1">
    <property type="nucleotide sequence ID" value="NZ_FQVF01000011.1"/>
</dbReference>
<dbReference type="STRING" id="1122206.SAMN02745753_02682"/>
<dbReference type="HAMAP" id="MF_00925">
    <property type="entry name" value="OM_assembly_BamE"/>
    <property type="match status" value="1"/>
</dbReference>
<comment type="similarity">
    <text evidence="4">Belongs to the BamE family.</text>
</comment>
<dbReference type="AlphaFoldDB" id="A0A1M5EMC7"/>
<sequence length="105" mass="11710">MKKSVLILCAALSLSACSLFPPPYKVPVTQGNLVTKEQLSQLQIGMSESQVTYLLGNPMLRDTFKPDEWHYLYTVLYATPDTKKSDANDLVLIFSDGVLTQIKNN</sequence>
<dbReference type="InterPro" id="IPR037873">
    <property type="entry name" value="BamE-like"/>
</dbReference>
<accession>A0A1M5EMC7</accession>
<evidence type="ECO:0000313" key="7">
    <source>
        <dbReference type="EMBL" id="SHF80251.1"/>
    </source>
</evidence>
<dbReference type="Proteomes" id="UP000184517">
    <property type="component" value="Unassembled WGS sequence"/>
</dbReference>
<protein>
    <recommendedName>
        <fullName evidence="4">Outer membrane protein assembly factor BamE</fullName>
    </recommendedName>
</protein>
<keyword evidence="1 4" id="KW-0732">Signal</keyword>
<proteinExistence type="inferred from homology"/>
<evidence type="ECO:0000256" key="4">
    <source>
        <dbReference type="HAMAP-Rule" id="MF_00925"/>
    </source>
</evidence>
<comment type="subcellular location">
    <subcellularLocation>
        <location evidence="4">Cell outer membrane</location>
        <topology evidence="4">Lipid-anchor</topology>
    </subcellularLocation>
</comment>
<evidence type="ECO:0000256" key="3">
    <source>
        <dbReference type="ARBA" id="ARBA00023237"/>
    </source>
</evidence>
<evidence type="ECO:0000256" key="2">
    <source>
        <dbReference type="ARBA" id="ARBA00023136"/>
    </source>
</evidence>
<dbReference type="Gene3D" id="3.30.1450.10">
    <property type="match status" value="1"/>
</dbReference>
<dbReference type="PROSITE" id="PS51257">
    <property type="entry name" value="PROKAR_LIPOPROTEIN"/>
    <property type="match status" value="1"/>
</dbReference>
<comment type="subunit">
    <text evidence="4">Part of the Bam complex.</text>
</comment>
<dbReference type="GO" id="GO:0030674">
    <property type="term" value="F:protein-macromolecule adaptor activity"/>
    <property type="evidence" value="ECO:0007669"/>
    <property type="project" value="TreeGrafter"/>
</dbReference>
<dbReference type="EMBL" id="FQVF01000011">
    <property type="protein sequence ID" value="SHF80251.1"/>
    <property type="molecule type" value="Genomic_DNA"/>
</dbReference>
<keyword evidence="4" id="KW-0564">Palmitate</keyword>
<dbReference type="GO" id="GO:0043165">
    <property type="term" value="P:Gram-negative-bacterium-type cell outer membrane assembly"/>
    <property type="evidence" value="ECO:0007669"/>
    <property type="project" value="UniProtKB-UniRule"/>
</dbReference>
<evidence type="ECO:0000256" key="5">
    <source>
        <dbReference type="SAM" id="SignalP"/>
    </source>
</evidence>
<evidence type="ECO:0000313" key="8">
    <source>
        <dbReference type="Proteomes" id="UP000184517"/>
    </source>
</evidence>
<keyword evidence="8" id="KW-1185">Reference proteome</keyword>
<organism evidence="7 8">
    <name type="scientific">Marinomonas polaris DSM 16579</name>
    <dbReference type="NCBI Taxonomy" id="1122206"/>
    <lineage>
        <taxon>Bacteria</taxon>
        <taxon>Pseudomonadati</taxon>
        <taxon>Pseudomonadota</taxon>
        <taxon>Gammaproteobacteria</taxon>
        <taxon>Oceanospirillales</taxon>
        <taxon>Oceanospirillaceae</taxon>
        <taxon>Marinomonas</taxon>
    </lineage>
</organism>
<dbReference type="Pfam" id="PF04355">
    <property type="entry name" value="BamE"/>
    <property type="match status" value="1"/>
</dbReference>
<reference evidence="8" key="1">
    <citation type="submission" date="2016-11" db="EMBL/GenBank/DDBJ databases">
        <authorList>
            <person name="Varghese N."/>
            <person name="Submissions S."/>
        </authorList>
    </citation>
    <scope>NUCLEOTIDE SEQUENCE [LARGE SCALE GENOMIC DNA]</scope>
    <source>
        <strain evidence="8">DSM 16579</strain>
    </source>
</reference>
<dbReference type="PANTHER" id="PTHR37482">
    <property type="entry name" value="OUTER MEMBRANE PROTEIN ASSEMBLY FACTOR BAME"/>
    <property type="match status" value="1"/>
</dbReference>
<name>A0A1M5EMC7_9GAMM</name>
<dbReference type="OrthoDB" id="9808250at2"/>
<keyword evidence="3 4" id="KW-0998">Cell outer membrane</keyword>
<dbReference type="InterPro" id="IPR026592">
    <property type="entry name" value="BamE"/>
</dbReference>
<evidence type="ECO:0000259" key="6">
    <source>
        <dbReference type="Pfam" id="PF04355"/>
    </source>
</evidence>
<dbReference type="InterPro" id="IPR007450">
    <property type="entry name" value="BamE_dom"/>
</dbReference>
<comment type="function">
    <text evidence="4">Part of the outer membrane protein assembly complex, which is involved in assembly and insertion of beta-barrel proteins into the outer membrane.</text>
</comment>
<feature type="chain" id="PRO_5013408764" description="Outer membrane protein assembly factor BamE" evidence="5">
    <location>
        <begin position="19"/>
        <end position="105"/>
    </location>
</feature>
<evidence type="ECO:0000256" key="1">
    <source>
        <dbReference type="ARBA" id="ARBA00022729"/>
    </source>
</evidence>
<feature type="signal peptide" evidence="5">
    <location>
        <begin position="1"/>
        <end position="18"/>
    </location>
</feature>